<feature type="compositionally biased region" description="Basic residues" evidence="1">
    <location>
        <begin position="583"/>
        <end position="597"/>
    </location>
</feature>
<dbReference type="EMBL" id="AAYA01000002">
    <property type="protein sequence ID" value="EBA09931.1"/>
    <property type="molecule type" value="Genomic_DNA"/>
</dbReference>
<dbReference type="eggNOG" id="ENOG502Z7MY">
    <property type="taxonomic scope" value="Bacteria"/>
</dbReference>
<organism evidence="3 4">
    <name type="scientific">Sagittula stellata (strain ATCC 700073 / DSM 11524 / E-37)</name>
    <dbReference type="NCBI Taxonomy" id="388399"/>
    <lineage>
        <taxon>Bacteria</taxon>
        <taxon>Pseudomonadati</taxon>
        <taxon>Pseudomonadota</taxon>
        <taxon>Alphaproteobacteria</taxon>
        <taxon>Rhodobacterales</taxon>
        <taxon>Roseobacteraceae</taxon>
        <taxon>Sagittula</taxon>
    </lineage>
</organism>
<feature type="compositionally biased region" description="Basic and acidic residues" evidence="1">
    <location>
        <begin position="739"/>
        <end position="755"/>
    </location>
</feature>
<feature type="compositionally biased region" description="Low complexity" evidence="1">
    <location>
        <begin position="1000"/>
        <end position="1023"/>
    </location>
</feature>
<protein>
    <submittedName>
        <fullName evidence="3">Uncharacterized protein</fullName>
    </submittedName>
</protein>
<keyword evidence="2" id="KW-0812">Transmembrane</keyword>
<keyword evidence="2" id="KW-0472">Membrane</keyword>
<keyword evidence="2" id="KW-1133">Transmembrane helix</keyword>
<feature type="compositionally biased region" description="Low complexity" evidence="1">
    <location>
        <begin position="468"/>
        <end position="483"/>
    </location>
</feature>
<feature type="region of interest" description="Disordered" evidence="1">
    <location>
        <begin position="1000"/>
        <end position="1084"/>
    </location>
</feature>
<feature type="region of interest" description="Disordered" evidence="1">
    <location>
        <begin position="185"/>
        <end position="205"/>
    </location>
</feature>
<dbReference type="OrthoDB" id="7870459at2"/>
<feature type="region of interest" description="Disordered" evidence="1">
    <location>
        <begin position="728"/>
        <end position="755"/>
    </location>
</feature>
<feature type="compositionally biased region" description="Pro residues" evidence="1">
    <location>
        <begin position="431"/>
        <end position="444"/>
    </location>
</feature>
<proteinExistence type="predicted"/>
<feature type="compositionally biased region" description="Low complexity" evidence="1">
    <location>
        <begin position="824"/>
        <end position="842"/>
    </location>
</feature>
<feature type="compositionally biased region" description="Basic and acidic residues" evidence="1">
    <location>
        <begin position="398"/>
        <end position="414"/>
    </location>
</feature>
<feature type="region of interest" description="Disordered" evidence="1">
    <location>
        <begin position="251"/>
        <end position="288"/>
    </location>
</feature>
<accession>A3JZM8</accession>
<dbReference type="RefSeq" id="WP_005856260.1">
    <property type="nucleotide sequence ID" value="NZ_AAYA01000002.1"/>
</dbReference>
<name>A3JZM8_SAGS3</name>
<feature type="transmembrane region" description="Helical" evidence="2">
    <location>
        <begin position="774"/>
        <end position="798"/>
    </location>
</feature>
<keyword evidence="4" id="KW-1185">Reference proteome</keyword>
<evidence type="ECO:0000313" key="3">
    <source>
        <dbReference type="EMBL" id="EBA09931.1"/>
    </source>
</evidence>
<evidence type="ECO:0000256" key="2">
    <source>
        <dbReference type="SAM" id="Phobius"/>
    </source>
</evidence>
<reference evidence="3 4" key="1">
    <citation type="submission" date="2006-06" db="EMBL/GenBank/DDBJ databases">
        <authorList>
            <person name="Moran M.A."/>
            <person name="Ferriera S."/>
            <person name="Johnson J."/>
            <person name="Kravitz S."/>
            <person name="Beeson K."/>
            <person name="Sutton G."/>
            <person name="Rogers Y.-H."/>
            <person name="Friedman R."/>
            <person name="Frazier M."/>
            <person name="Venter J.C."/>
        </authorList>
    </citation>
    <scope>NUCLEOTIDE SEQUENCE [LARGE SCALE GENOMIC DNA]</scope>
    <source>
        <strain evidence="3 4">E-37</strain>
    </source>
</reference>
<feature type="region of interest" description="Disordered" evidence="1">
    <location>
        <begin position="300"/>
        <end position="654"/>
    </location>
</feature>
<feature type="compositionally biased region" description="Low complexity" evidence="1">
    <location>
        <begin position="493"/>
        <end position="506"/>
    </location>
</feature>
<feature type="compositionally biased region" description="Low complexity" evidence="1">
    <location>
        <begin position="598"/>
        <end position="617"/>
    </location>
</feature>
<feature type="compositionally biased region" description="Basic and acidic residues" evidence="1">
    <location>
        <begin position="1027"/>
        <end position="1039"/>
    </location>
</feature>
<evidence type="ECO:0000313" key="4">
    <source>
        <dbReference type="Proteomes" id="UP000005713"/>
    </source>
</evidence>
<feature type="compositionally biased region" description="Pro residues" evidence="1">
    <location>
        <begin position="638"/>
        <end position="648"/>
    </location>
</feature>
<feature type="compositionally biased region" description="Low complexity" evidence="1">
    <location>
        <begin position="277"/>
        <end position="287"/>
    </location>
</feature>
<evidence type="ECO:0000256" key="1">
    <source>
        <dbReference type="SAM" id="MobiDB-lite"/>
    </source>
</evidence>
<dbReference type="Proteomes" id="UP000005713">
    <property type="component" value="Unassembled WGS sequence"/>
</dbReference>
<feature type="region of interest" description="Disordered" evidence="1">
    <location>
        <begin position="817"/>
        <end position="850"/>
    </location>
</feature>
<sequence length="1206" mass="124750">MVSNFALALSFEGIALLRRIGSTWARIEEVPIDNPDLDVAVIAMRDRAEKLDPKGAEVAIVIPTEQIRFLDIPDFGGDTAARDAAIRAALDGATPYPLSALAYDHALVGGRLQIAAVARETLDEAETFAKEHGFTPVCHLAQAPEGAFDGAVYFGKARTWKRAADRPSRAIEIVAANEAALTPVASAAPTSRRAEPVAAPEPFGTAELPDHAAAELPEARNMAPAPTNLPDDGPVLPLRDDAPVYRAPANFAPTAEDEAQAGRTAPSSDAGTDDTAAEAASAGAEAARLGFGEKTIPAFATLPEPDTDTLPAMPALPEMDAPERPEPVTARTSDGAPDRLDDAATDTDQTETAPVAFSTSRALRADGRVPPAPRPNLVPSTEVPPRRARFTPLATPDMRTRDSQVTSDHIEGLADLKPAAMPLGRTSEAPPIQPASPATPPAPGTPLTARADETTLPAGNTPLPKAPAPGTTPAASAPGTQQAPLPPAPRPVGPAADRPSAAPSRALGAPSRPDASTAAPTLGAAGRPEADGPARPLGVPSHPEAGTSAPTVGAANPQTGETPKFGSPLPRQTGMPESEPRPKKSGLRLGRKGKGKRAATATDNPAPAAAAPRANPAESAPKKRKPGLRLTRRDKTPAPAPVDTPPPAVAMAASGGNPLARLAALRAPDAVPPAAARVAKLAKLNATPDRIPPAPTGAPLSPLKIQPDPEPVDDLPLPVAKPVARTAPDIAPVTPGKPALERDRRSQMSPREERDRMTVFGAREQQAVGGKPRFLGLILTAGLLLFLVGVAAWASVFLEDGLARFFRGQDEPTAVAALPDPAVTGTPAETSTPAATPEATGSDQTAPDAQADSVDVAALNTEPVDTTDAPAPRNLPEAPRALTPEEADATYAATGIWQRSPASPLTPPDDGVDNVYVASIDPSVRMFDAVALPEAPDLLSQPFPVDPGLPPPAGMTFDIDERGVVRATPEGALTPDGLRIYTGPPPVVPPLRNPPVELAALPAPDTPATSDAPDAPAVTDPLAGIRPEARPDDVVEQQERATLGGISLQELEQFRPLARPRTAQEEAADEEPSSPATDLAVRNSLEPVGRPRNMAAIVERAERERPTEPVQTAAVAPRVVAPSVPSSASVASSATVRNAINLSRINLIGVYGTPANRRALVRLASGKYLKVKVGDKLDGGRVAAIGDSELRYTKGGRNVTLQMPRG</sequence>
<gene>
    <name evidence="3" type="ORF">SSE37_08983</name>
</gene>
<feature type="region of interest" description="Disordered" evidence="1">
    <location>
        <begin position="222"/>
        <end position="241"/>
    </location>
</feature>
<comment type="caution">
    <text evidence="3">The sequence shown here is derived from an EMBL/GenBank/DDBJ whole genome shotgun (WGS) entry which is preliminary data.</text>
</comment>
<dbReference type="AlphaFoldDB" id="A3JZM8"/>